<feature type="compositionally biased region" description="Low complexity" evidence="1">
    <location>
        <begin position="449"/>
        <end position="468"/>
    </location>
</feature>
<evidence type="ECO:0000256" key="1">
    <source>
        <dbReference type="SAM" id="MobiDB-lite"/>
    </source>
</evidence>
<reference evidence="3 4" key="1">
    <citation type="submission" date="2021-03" db="EMBL/GenBank/DDBJ databases">
        <authorList>
            <person name="Lee D.-H."/>
        </authorList>
    </citation>
    <scope>NUCLEOTIDE SEQUENCE [LARGE SCALE GENOMIC DNA]</scope>
    <source>
        <strain evidence="3 4">MMS20-R2-23</strain>
    </source>
</reference>
<evidence type="ECO:0000313" key="4">
    <source>
        <dbReference type="Proteomes" id="UP000671399"/>
    </source>
</evidence>
<dbReference type="RefSeq" id="WP_208568902.1">
    <property type="nucleotide sequence ID" value="NZ_JAGFWR010000013.1"/>
</dbReference>
<evidence type="ECO:0000313" key="3">
    <source>
        <dbReference type="EMBL" id="MBO4163331.1"/>
    </source>
</evidence>
<protein>
    <recommendedName>
        <fullName evidence="5">Glycosyltransferase RgtA/B/C/D-like domain-containing protein</fullName>
    </recommendedName>
</protein>
<evidence type="ECO:0008006" key="5">
    <source>
        <dbReference type="Google" id="ProtNLM"/>
    </source>
</evidence>
<feature type="transmembrane region" description="Helical" evidence="2">
    <location>
        <begin position="165"/>
        <end position="183"/>
    </location>
</feature>
<feature type="transmembrane region" description="Helical" evidence="2">
    <location>
        <begin position="335"/>
        <end position="353"/>
    </location>
</feature>
<gene>
    <name evidence="3" type="ORF">JQN83_21300</name>
</gene>
<feature type="compositionally biased region" description="Pro residues" evidence="1">
    <location>
        <begin position="437"/>
        <end position="448"/>
    </location>
</feature>
<evidence type="ECO:0000256" key="2">
    <source>
        <dbReference type="SAM" id="Phobius"/>
    </source>
</evidence>
<feature type="transmembrane region" description="Helical" evidence="2">
    <location>
        <begin position="405"/>
        <end position="423"/>
    </location>
</feature>
<proteinExistence type="predicted"/>
<feature type="transmembrane region" description="Helical" evidence="2">
    <location>
        <begin position="25"/>
        <end position="44"/>
    </location>
</feature>
<feature type="region of interest" description="Disordered" evidence="1">
    <location>
        <begin position="427"/>
        <end position="468"/>
    </location>
</feature>
<accession>A0ABS3VCJ4</accession>
<dbReference type="EMBL" id="JAGFWR010000013">
    <property type="protein sequence ID" value="MBO4163331.1"/>
    <property type="molecule type" value="Genomic_DNA"/>
</dbReference>
<keyword evidence="2" id="KW-1133">Transmembrane helix</keyword>
<keyword evidence="2" id="KW-0472">Membrane</keyword>
<feature type="transmembrane region" description="Helical" evidence="2">
    <location>
        <begin position="256"/>
        <end position="280"/>
    </location>
</feature>
<keyword evidence="4" id="KW-1185">Reference proteome</keyword>
<organism evidence="3 4">
    <name type="scientific">Micromonospora antibiotica</name>
    <dbReference type="NCBI Taxonomy" id="2807623"/>
    <lineage>
        <taxon>Bacteria</taxon>
        <taxon>Bacillati</taxon>
        <taxon>Actinomycetota</taxon>
        <taxon>Actinomycetes</taxon>
        <taxon>Micromonosporales</taxon>
        <taxon>Micromonosporaceae</taxon>
        <taxon>Micromonospora</taxon>
    </lineage>
</organism>
<feature type="transmembrane region" description="Helical" evidence="2">
    <location>
        <begin position="120"/>
        <end position="137"/>
    </location>
</feature>
<comment type="caution">
    <text evidence="3">The sequence shown here is derived from an EMBL/GenBank/DDBJ whole genome shotgun (WGS) entry which is preliminary data.</text>
</comment>
<feature type="transmembrane region" description="Helical" evidence="2">
    <location>
        <begin position="142"/>
        <end position="159"/>
    </location>
</feature>
<feature type="transmembrane region" description="Helical" evidence="2">
    <location>
        <begin position="203"/>
        <end position="221"/>
    </location>
</feature>
<feature type="transmembrane region" description="Helical" evidence="2">
    <location>
        <begin position="360"/>
        <end position="379"/>
    </location>
</feature>
<dbReference type="Proteomes" id="UP000671399">
    <property type="component" value="Unassembled WGS sequence"/>
</dbReference>
<sequence>MDVDQIRVFGRRLAGVSWRVARHEWTLAAVAALLLAVVLTWPTLRDPASTIPQDTGDPTLQAWQVAWGGHALLTNPFQVWHSNTFYPEPYTYAYSDTLLGYAPFGMIGDGPVAAVIRYNLLYMLTHALALFGAYALARQVGAGRAGAAVAGVSFAYAPWKLAQAGHLHVISIGGIALALAMLARGHGWSLRHGHRPDRVRPGWAVAGWAVAAWQVTLGFGIGLPFAYALGLICLGVAVTYAVVWRRRRSRPAVPRGLLLADLAGGIGFAVVTLAMAAPYFEVVARNPSGRRTVAQIEMFSPPWRGFVTAPPESWLWGERHEAARATLGFPGEMTLLPGVVLLSLAMAGLFFSAWRLRHRLMLAGAALVSVALAAGTTFGGDGNPGYVTLVEHAPGWDGVRTPGRLVLWTTLLLGLLAAGALTVREPASRAVRDGEPAPGPTGGQPPEPAAESVVPAAESVVPGTESVVSGAGPVVPGAVEPGASPTLRPADPAVAMAADRGAPAPSAEGAVPVRAAVPAEVVVPGQAQAAARPMLRSAAWSEPAAEQTAPRKPAPKRDGGQWRLARLALLVPLVLVLLEGVNRTPHVPAPVQPAVLRGLTGPALVLPSDGIRELHVMLWSTDGFPKVVNGLASFTPQSQERIRAASMTFPDATSVAYLRQVGVRTVVLLPGWAPGTPWADVAARPVDGLGISREMVGEDVIYRL</sequence>
<keyword evidence="2" id="KW-0812">Transmembrane</keyword>
<feature type="region of interest" description="Disordered" evidence="1">
    <location>
        <begin position="534"/>
        <end position="558"/>
    </location>
</feature>
<name>A0ABS3VCJ4_9ACTN</name>
<feature type="transmembrane region" description="Helical" evidence="2">
    <location>
        <begin position="227"/>
        <end position="244"/>
    </location>
</feature>